<name>A0A183VA85_TOXCA</name>
<reference evidence="6" key="1">
    <citation type="submission" date="2016-06" db="UniProtKB">
        <authorList>
            <consortium name="WormBaseParasite"/>
        </authorList>
    </citation>
    <scope>IDENTIFICATION</scope>
</reference>
<feature type="region of interest" description="Disordered" evidence="2">
    <location>
        <begin position="218"/>
        <end position="272"/>
    </location>
</feature>
<evidence type="ECO:0000256" key="2">
    <source>
        <dbReference type="SAM" id="MobiDB-lite"/>
    </source>
</evidence>
<dbReference type="EMBL" id="UYWY01024651">
    <property type="protein sequence ID" value="VDM48976.1"/>
    <property type="molecule type" value="Genomic_DNA"/>
</dbReference>
<reference evidence="4 5" key="2">
    <citation type="submission" date="2018-11" db="EMBL/GenBank/DDBJ databases">
        <authorList>
            <consortium name="Pathogen Informatics"/>
        </authorList>
    </citation>
    <scope>NUCLEOTIDE SEQUENCE [LARGE SCALE GENOMIC DNA]</scope>
</reference>
<evidence type="ECO:0000256" key="1">
    <source>
        <dbReference type="ARBA" id="ARBA00010576"/>
    </source>
</evidence>
<dbReference type="AlphaFoldDB" id="A0A183VA85"/>
<dbReference type="InterPro" id="IPR025741">
    <property type="entry name" value="FAM110_C"/>
</dbReference>
<evidence type="ECO:0000313" key="5">
    <source>
        <dbReference type="Proteomes" id="UP000050794"/>
    </source>
</evidence>
<dbReference type="Proteomes" id="UP000050794">
    <property type="component" value="Unassembled WGS sequence"/>
</dbReference>
<comment type="similarity">
    <text evidence="1">Belongs to the FAM110 family.</text>
</comment>
<feature type="region of interest" description="Disordered" evidence="2">
    <location>
        <begin position="88"/>
        <end position="189"/>
    </location>
</feature>
<organism evidence="5 6">
    <name type="scientific">Toxocara canis</name>
    <name type="common">Canine roundworm</name>
    <dbReference type="NCBI Taxonomy" id="6265"/>
    <lineage>
        <taxon>Eukaryota</taxon>
        <taxon>Metazoa</taxon>
        <taxon>Ecdysozoa</taxon>
        <taxon>Nematoda</taxon>
        <taxon>Chromadorea</taxon>
        <taxon>Rhabditida</taxon>
        <taxon>Spirurina</taxon>
        <taxon>Ascaridomorpha</taxon>
        <taxon>Ascaridoidea</taxon>
        <taxon>Toxocaridae</taxon>
        <taxon>Toxocara</taxon>
    </lineage>
</organism>
<feature type="compositionally biased region" description="Basic and acidic residues" evidence="2">
    <location>
        <begin position="36"/>
        <end position="47"/>
    </location>
</feature>
<evidence type="ECO:0000313" key="4">
    <source>
        <dbReference type="EMBL" id="VDM48976.1"/>
    </source>
</evidence>
<evidence type="ECO:0000259" key="3">
    <source>
        <dbReference type="Pfam" id="PF14160"/>
    </source>
</evidence>
<dbReference type="PANTHER" id="PTHR14758">
    <property type="entry name" value="AGAP005440-PA"/>
    <property type="match status" value="1"/>
</dbReference>
<feature type="compositionally biased region" description="Pro residues" evidence="2">
    <location>
        <begin position="120"/>
        <end position="133"/>
    </location>
</feature>
<keyword evidence="5" id="KW-1185">Reference proteome</keyword>
<gene>
    <name evidence="4" type="ORF">TCNE_LOCUS17655</name>
</gene>
<dbReference type="Pfam" id="PF14160">
    <property type="entry name" value="FAM110_C"/>
    <property type="match status" value="1"/>
</dbReference>
<dbReference type="WBParaSite" id="TCNE_0001765601-mRNA-1">
    <property type="protein sequence ID" value="TCNE_0001765601-mRNA-1"/>
    <property type="gene ID" value="TCNE_0001765601"/>
</dbReference>
<feature type="compositionally biased region" description="Polar residues" evidence="2">
    <location>
        <begin position="167"/>
        <end position="178"/>
    </location>
</feature>
<dbReference type="InterPro" id="IPR025740">
    <property type="entry name" value="FAM110"/>
</dbReference>
<proteinExistence type="inferred from homology"/>
<dbReference type="PANTHER" id="PTHR14758:SF1">
    <property type="entry name" value="CENTROSOME-ASSOCIATED FAM110 C-TERMINAL DOMAIN-CONTAINING PROTEIN"/>
    <property type="match status" value="1"/>
</dbReference>
<protein>
    <submittedName>
        <fullName evidence="6">FAM110_C domain-containing protein</fullName>
    </submittedName>
</protein>
<accession>A0A183VA85</accession>
<feature type="compositionally biased region" description="Polar residues" evidence="2">
    <location>
        <begin position="218"/>
        <end position="231"/>
    </location>
</feature>
<sequence length="411" mass="44303">MFAIHRKSTGPSAAELLEATRKEYVKTEALKNAKIDPGRPRIFSHDDGGDEGNSASTSRVRLRRRIPVQPSNSPDLICFCVTSTPKIRPSSYKPLETPHGAFHRVGKQPMMSRAKSTPTRPHPGPPPPRPPKPLWLMNPSLLGTSDKLNEDIKSTKDPKPVPAPRPSKQSATRQQTMSLPYGGSLTKKEGNAAEVYPELEKLRVSSCSADGNVASKTVDSLTTTPSTSRGTMSPYGGRCTRNSTHEVAQNDGRCSDNLTSPDSDSGLHHSSVESLDNPFYNMIDSSNADPSNCKLAQVQAANRVNDVRLEVDDLCHGFMGDDRATVAVAPLAIIEERSTSVEMSQIGSEASIFTSVTAAYHASSAASLSRGSSENADHMAGAWSHLGAEPSLIEKNARVIKWIYSCRTAVA</sequence>
<feature type="domain" description="Centrosome-associated FAM110 C-terminal" evidence="3">
    <location>
        <begin position="352"/>
        <end position="409"/>
    </location>
</feature>
<evidence type="ECO:0000313" key="6">
    <source>
        <dbReference type="WBParaSite" id="TCNE_0001765601-mRNA-1"/>
    </source>
</evidence>
<feature type="region of interest" description="Disordered" evidence="2">
    <location>
        <begin position="36"/>
        <end position="62"/>
    </location>
</feature>
<feature type="compositionally biased region" description="Basic and acidic residues" evidence="2">
    <location>
        <begin position="147"/>
        <end position="159"/>
    </location>
</feature>